<dbReference type="SMR" id="A0A482XQT7"/>
<evidence type="ECO:0000256" key="2">
    <source>
        <dbReference type="ARBA" id="ARBA00023239"/>
    </source>
</evidence>
<dbReference type="STRING" id="195883.A0A482XQT7"/>
<dbReference type="PANTHER" id="PTHR12128:SF66">
    <property type="entry name" value="4-HYDROXY-2-OXOGLUTARATE ALDOLASE, MITOCHONDRIAL"/>
    <property type="match status" value="1"/>
</dbReference>
<accession>A0A482XQT7</accession>
<dbReference type="EMBL" id="QKKF02002906">
    <property type="protein sequence ID" value="RZF47917.1"/>
    <property type="molecule type" value="Genomic_DNA"/>
</dbReference>
<sequence>MIFNFGLRSSSKLQIELVSTALTPVARRWLSGATPVQKKRVHLNGVFSAVAVPFTGTGDVDLAKFERNFDKWERDATLSGYAVGGSNGEVNTLSPSERISLVAAARRRVAPNKLIIGGATAESTRLTIEMCKGMSEMGADAVLVLSPFYFKSKMTESAIRRHFEAVADESPVPVVIYNNPFVSNIDLSLDTLAWLANHENIQGVKGGDVRKMGYLSMKTKDKNFDILIASAGYILPALQLELYTLVKENKLAEAKGLQMRIIPPDVLLLAELGVPGVKAAMNIVGYEGGYCRAPLPEVTNDALLKIEHILKDNGFLYKEERMETRHKI</sequence>
<feature type="active site" description="Proton donor/acceptor" evidence="4">
    <location>
        <position position="177"/>
    </location>
</feature>
<name>A0A482XQT7_LAOST</name>
<protein>
    <recommendedName>
        <fullName evidence="7">4-hydroxy-2-oxoglutarate aldolase, mitochondrial</fullName>
    </recommendedName>
</protein>
<evidence type="ECO:0000313" key="6">
    <source>
        <dbReference type="Proteomes" id="UP000291343"/>
    </source>
</evidence>
<dbReference type="Gene3D" id="3.20.20.70">
    <property type="entry name" value="Aldolase class I"/>
    <property type="match status" value="1"/>
</dbReference>
<dbReference type="SUPFAM" id="SSF51569">
    <property type="entry name" value="Aldolase"/>
    <property type="match status" value="1"/>
</dbReference>
<reference evidence="5 6" key="1">
    <citation type="journal article" date="2017" name="Gigascience">
        <title>Genome sequence of the small brown planthopper, Laodelphax striatellus.</title>
        <authorList>
            <person name="Zhu J."/>
            <person name="Jiang F."/>
            <person name="Wang X."/>
            <person name="Yang P."/>
            <person name="Bao Y."/>
            <person name="Zhao W."/>
            <person name="Wang W."/>
            <person name="Lu H."/>
            <person name="Wang Q."/>
            <person name="Cui N."/>
            <person name="Li J."/>
            <person name="Chen X."/>
            <person name="Luo L."/>
            <person name="Yu J."/>
            <person name="Kang L."/>
            <person name="Cui F."/>
        </authorList>
    </citation>
    <scope>NUCLEOTIDE SEQUENCE [LARGE SCALE GENOMIC DNA]</scope>
    <source>
        <strain evidence="5">Lst14</strain>
    </source>
</reference>
<dbReference type="AlphaFoldDB" id="A0A482XQT7"/>
<dbReference type="Pfam" id="PF00701">
    <property type="entry name" value="DHDPS"/>
    <property type="match status" value="2"/>
</dbReference>
<evidence type="ECO:0000256" key="1">
    <source>
        <dbReference type="ARBA" id="ARBA00011881"/>
    </source>
</evidence>
<comment type="subunit">
    <text evidence="1">Homotetramer.</text>
</comment>
<dbReference type="PANTHER" id="PTHR12128">
    <property type="entry name" value="DIHYDRODIPICOLINATE SYNTHASE"/>
    <property type="match status" value="1"/>
</dbReference>
<proteinExistence type="inferred from homology"/>
<dbReference type="InterPro" id="IPR013785">
    <property type="entry name" value="Aldolase_TIM"/>
</dbReference>
<dbReference type="GO" id="GO:0008840">
    <property type="term" value="F:4-hydroxy-tetrahydrodipicolinate synthase activity"/>
    <property type="evidence" value="ECO:0007669"/>
    <property type="project" value="TreeGrafter"/>
</dbReference>
<dbReference type="SMART" id="SM01130">
    <property type="entry name" value="DHDPS"/>
    <property type="match status" value="1"/>
</dbReference>
<evidence type="ECO:0000256" key="3">
    <source>
        <dbReference type="PIRNR" id="PIRNR001365"/>
    </source>
</evidence>
<dbReference type="PIRSF" id="PIRSF001365">
    <property type="entry name" value="DHDPS"/>
    <property type="match status" value="1"/>
</dbReference>
<feature type="active site" description="Schiff-base intermediate with substrate" evidence="4">
    <location>
        <position position="205"/>
    </location>
</feature>
<comment type="similarity">
    <text evidence="3">Belongs to the DapA family.</text>
</comment>
<dbReference type="InParanoid" id="A0A482XQT7"/>
<dbReference type="OrthoDB" id="191315at2759"/>
<dbReference type="PRINTS" id="PR00146">
    <property type="entry name" value="DHPICSNTHASE"/>
</dbReference>
<evidence type="ECO:0008006" key="7">
    <source>
        <dbReference type="Google" id="ProtNLM"/>
    </source>
</evidence>
<dbReference type="InterPro" id="IPR002220">
    <property type="entry name" value="DapA-like"/>
</dbReference>
<dbReference type="CDD" id="cd00408">
    <property type="entry name" value="DHDPS-like"/>
    <property type="match status" value="1"/>
</dbReference>
<evidence type="ECO:0000256" key="4">
    <source>
        <dbReference type="PIRSR" id="PIRSR001365-1"/>
    </source>
</evidence>
<organism evidence="5 6">
    <name type="scientific">Laodelphax striatellus</name>
    <name type="common">Small brown planthopper</name>
    <name type="synonym">Delphax striatella</name>
    <dbReference type="NCBI Taxonomy" id="195883"/>
    <lineage>
        <taxon>Eukaryota</taxon>
        <taxon>Metazoa</taxon>
        <taxon>Ecdysozoa</taxon>
        <taxon>Arthropoda</taxon>
        <taxon>Hexapoda</taxon>
        <taxon>Insecta</taxon>
        <taxon>Pterygota</taxon>
        <taxon>Neoptera</taxon>
        <taxon>Paraneoptera</taxon>
        <taxon>Hemiptera</taxon>
        <taxon>Auchenorrhyncha</taxon>
        <taxon>Fulgoroidea</taxon>
        <taxon>Delphacidae</taxon>
        <taxon>Criomorphinae</taxon>
        <taxon>Laodelphax</taxon>
    </lineage>
</organism>
<comment type="caution">
    <text evidence="5">The sequence shown here is derived from an EMBL/GenBank/DDBJ whole genome shotgun (WGS) entry which is preliminary data.</text>
</comment>
<evidence type="ECO:0000313" key="5">
    <source>
        <dbReference type="EMBL" id="RZF47917.1"/>
    </source>
</evidence>
<keyword evidence="2 3" id="KW-0456">Lyase</keyword>
<gene>
    <name evidence="5" type="ORF">LSTR_LSTR008721</name>
</gene>
<keyword evidence="6" id="KW-1185">Reference proteome</keyword>
<dbReference type="Proteomes" id="UP000291343">
    <property type="component" value="Unassembled WGS sequence"/>
</dbReference>